<accession>A0A9D4AWI8</accession>
<dbReference type="Proteomes" id="UP000827986">
    <property type="component" value="Unassembled WGS sequence"/>
</dbReference>
<keyword evidence="2" id="KW-1185">Reference proteome</keyword>
<evidence type="ECO:0000313" key="2">
    <source>
        <dbReference type="Proteomes" id="UP000827986"/>
    </source>
</evidence>
<organism evidence="1 2">
    <name type="scientific">Mauremys mutica</name>
    <name type="common">yellowpond turtle</name>
    <dbReference type="NCBI Taxonomy" id="74926"/>
    <lineage>
        <taxon>Eukaryota</taxon>
        <taxon>Metazoa</taxon>
        <taxon>Chordata</taxon>
        <taxon>Craniata</taxon>
        <taxon>Vertebrata</taxon>
        <taxon>Euteleostomi</taxon>
        <taxon>Archelosauria</taxon>
        <taxon>Testudinata</taxon>
        <taxon>Testudines</taxon>
        <taxon>Cryptodira</taxon>
        <taxon>Durocryptodira</taxon>
        <taxon>Testudinoidea</taxon>
        <taxon>Geoemydidae</taxon>
        <taxon>Geoemydinae</taxon>
        <taxon>Mauremys</taxon>
    </lineage>
</organism>
<evidence type="ECO:0000313" key="1">
    <source>
        <dbReference type="EMBL" id="KAH1171225.1"/>
    </source>
</evidence>
<gene>
    <name evidence="1" type="ORF">KIL84_006843</name>
</gene>
<dbReference type="AlphaFoldDB" id="A0A9D4AWI8"/>
<dbReference type="EMBL" id="JAHDVG010000483">
    <property type="protein sequence ID" value="KAH1171225.1"/>
    <property type="molecule type" value="Genomic_DNA"/>
</dbReference>
<protein>
    <submittedName>
        <fullName evidence="1">Uncharacterized protein</fullName>
    </submittedName>
</protein>
<sequence>MDRNPASPQNAFKKSSGDLFGFFYASEFTPRLCPLGKSCFSLSLQWFQHGYTYVAQESWDAAIHPLHGEQMVFSKVIQAPCVTPSTSTSPDWGSKTQLMLSARQLKEPSPSFLR</sequence>
<reference evidence="1" key="1">
    <citation type="submission" date="2021-09" db="EMBL/GenBank/DDBJ databases">
        <title>The genome of Mauremys mutica provides insights into the evolution of semi-aquatic lifestyle.</title>
        <authorList>
            <person name="Gong S."/>
            <person name="Gao Y."/>
        </authorList>
    </citation>
    <scope>NUCLEOTIDE SEQUENCE</scope>
    <source>
        <strain evidence="1">MM-2020</strain>
        <tissue evidence="1">Muscle</tissue>
    </source>
</reference>
<comment type="caution">
    <text evidence="1">The sequence shown here is derived from an EMBL/GenBank/DDBJ whole genome shotgun (WGS) entry which is preliminary data.</text>
</comment>
<proteinExistence type="predicted"/>
<name>A0A9D4AWI8_9SAUR</name>